<dbReference type="AlphaFoldDB" id="A0A1Y4DL81"/>
<proteinExistence type="predicted"/>
<dbReference type="InterPro" id="IPR050266">
    <property type="entry name" value="AB_hydrolase_sf"/>
</dbReference>
<dbReference type="InterPro" id="IPR000073">
    <property type="entry name" value="AB_hydrolase_1"/>
</dbReference>
<name>A0A1Y4DL81_9BACT</name>
<dbReference type="EMBL" id="NFJD01000001">
    <property type="protein sequence ID" value="OUO57688.1"/>
    <property type="molecule type" value="Genomic_DNA"/>
</dbReference>
<accession>A0A1Y4DL81</accession>
<dbReference type="PANTHER" id="PTHR43798">
    <property type="entry name" value="MONOACYLGLYCEROL LIPASE"/>
    <property type="match status" value="1"/>
</dbReference>
<evidence type="ECO:0000313" key="2">
    <source>
        <dbReference type="EMBL" id="OUO57688.1"/>
    </source>
</evidence>
<comment type="caution">
    <text evidence="2">The sequence shown here is derived from an EMBL/GenBank/DDBJ whole genome shotgun (WGS) entry which is preliminary data.</text>
</comment>
<organism evidence="2 3">
    <name type="scientific">Candidatus Avelusimicrobium gallicola</name>
    <dbReference type="NCBI Taxonomy" id="2562704"/>
    <lineage>
        <taxon>Bacteria</taxon>
        <taxon>Pseudomonadati</taxon>
        <taxon>Elusimicrobiota</taxon>
        <taxon>Elusimicrobia</taxon>
        <taxon>Elusimicrobiales</taxon>
        <taxon>Elusimicrobiaceae</taxon>
        <taxon>Candidatus Avelusimicrobium</taxon>
    </lineage>
</organism>
<dbReference type="PANTHER" id="PTHR43798:SF33">
    <property type="entry name" value="HYDROLASE, PUTATIVE (AFU_ORTHOLOGUE AFUA_2G14860)-RELATED"/>
    <property type="match status" value="1"/>
</dbReference>
<evidence type="ECO:0000259" key="1">
    <source>
        <dbReference type="Pfam" id="PF12697"/>
    </source>
</evidence>
<dbReference type="Gene3D" id="3.40.50.1820">
    <property type="entry name" value="alpha/beta hydrolase"/>
    <property type="match status" value="1"/>
</dbReference>
<sequence>MSAPLSASIRLYGKAPYTLALLHGGPGARGSLAGLAAQVGQKRAAAELLQTAFSVAELLQELHAQIQTLTPPVALAGHSWGAWLGLLYAAIHPQNVRHLVLISCPPLTDEFVPQILERRLSLLTPPEAKAFQEALRQLEKNNAASPQALRTLEELSQKTDFAFPAPYDDSALEVDARQYQAVWPQAARLRTEGVLLQAARGLECPVSVLHGLQDPHPAAGVLEPLTACGIRPQTILWERCSHSPFAEKYAQRELCRFLQQA</sequence>
<dbReference type="GO" id="GO:0016020">
    <property type="term" value="C:membrane"/>
    <property type="evidence" value="ECO:0007669"/>
    <property type="project" value="TreeGrafter"/>
</dbReference>
<dbReference type="Pfam" id="PF12697">
    <property type="entry name" value="Abhydrolase_6"/>
    <property type="match status" value="1"/>
</dbReference>
<feature type="domain" description="AB hydrolase-1" evidence="1">
    <location>
        <begin position="53"/>
        <end position="247"/>
    </location>
</feature>
<dbReference type="Proteomes" id="UP000196368">
    <property type="component" value="Unassembled WGS sequence"/>
</dbReference>
<evidence type="ECO:0000313" key="3">
    <source>
        <dbReference type="Proteomes" id="UP000196368"/>
    </source>
</evidence>
<dbReference type="SUPFAM" id="SSF53474">
    <property type="entry name" value="alpha/beta-Hydrolases"/>
    <property type="match status" value="1"/>
</dbReference>
<gene>
    <name evidence="2" type="ORF">B5F75_02630</name>
</gene>
<dbReference type="InterPro" id="IPR029058">
    <property type="entry name" value="AB_hydrolase_fold"/>
</dbReference>
<protein>
    <recommendedName>
        <fullName evidence="1">AB hydrolase-1 domain-containing protein</fullName>
    </recommendedName>
</protein>
<dbReference type="OrthoDB" id="9796770at2"/>
<dbReference type="RefSeq" id="WP_087287501.1">
    <property type="nucleotide sequence ID" value="NZ_NFJD01000001.1"/>
</dbReference>
<reference evidence="3" key="1">
    <citation type="submission" date="2017-04" db="EMBL/GenBank/DDBJ databases">
        <title>Function of individual gut microbiota members based on whole genome sequencing of pure cultures obtained from chicken caecum.</title>
        <authorList>
            <person name="Medvecky M."/>
            <person name="Cejkova D."/>
            <person name="Polansky O."/>
            <person name="Karasova D."/>
            <person name="Kubasova T."/>
            <person name="Cizek A."/>
            <person name="Rychlik I."/>
        </authorList>
    </citation>
    <scope>NUCLEOTIDE SEQUENCE [LARGE SCALE GENOMIC DNA]</scope>
    <source>
        <strain evidence="3">An273</strain>
    </source>
</reference>
<keyword evidence="3" id="KW-1185">Reference proteome</keyword>